<dbReference type="Pfam" id="PF14029">
    <property type="entry name" value="DUF4244"/>
    <property type="match status" value="1"/>
</dbReference>
<dbReference type="Proteomes" id="UP000295805">
    <property type="component" value="Unassembled WGS sequence"/>
</dbReference>
<dbReference type="EMBL" id="SMCX01000011">
    <property type="protein sequence ID" value="TCW23613.1"/>
    <property type="molecule type" value="Genomic_DNA"/>
</dbReference>
<evidence type="ECO:0000313" key="2">
    <source>
        <dbReference type="Proteomes" id="UP000295805"/>
    </source>
</evidence>
<comment type="caution">
    <text evidence="1">The sequence shown here is derived from an EMBL/GenBank/DDBJ whole genome shotgun (WGS) entry which is preliminary data.</text>
</comment>
<sequence length="99" mass="10165">MSTHHTHQTATLATRTLATRTLATRTLAAPTAAVARARSALHRRFHAMTSADAGMSTVEYAVGTIAAAAFGAVLYTVVSGDSIPDALGGIIEQALNTSV</sequence>
<evidence type="ECO:0000313" key="1">
    <source>
        <dbReference type="EMBL" id="TCW23613.1"/>
    </source>
</evidence>
<name>A0A4R3ZTE9_9ACTN</name>
<dbReference type="AlphaFoldDB" id="A0A4R3ZTE9"/>
<reference evidence="1 2" key="1">
    <citation type="submission" date="2019-03" db="EMBL/GenBank/DDBJ databases">
        <title>Root nodule microbial communities of legume samples collected from USA, Mexico and Botswana.</title>
        <authorList>
            <person name="Hirsch A."/>
        </authorList>
    </citation>
    <scope>NUCLEOTIDE SEQUENCE [LARGE SCALE GENOMIC DNA]</scope>
    <source>
        <strain evidence="1 2">55</strain>
    </source>
</reference>
<protein>
    <submittedName>
        <fullName evidence="1">Uncharacterized protein DUF4244</fullName>
    </submittedName>
</protein>
<accession>A0A4R3ZTE9</accession>
<gene>
    <name evidence="1" type="ORF">EDD19_11148</name>
</gene>
<organism evidence="1 2">
    <name type="scientific">Dietzia cinnamea</name>
    <dbReference type="NCBI Taxonomy" id="321318"/>
    <lineage>
        <taxon>Bacteria</taxon>
        <taxon>Bacillati</taxon>
        <taxon>Actinomycetota</taxon>
        <taxon>Actinomycetes</taxon>
        <taxon>Mycobacteriales</taxon>
        <taxon>Dietziaceae</taxon>
        <taxon>Dietzia</taxon>
    </lineage>
</organism>
<proteinExistence type="predicted"/>
<dbReference type="InterPro" id="IPR025338">
    <property type="entry name" value="DUF4244"/>
</dbReference>